<feature type="domain" description="eCIS core" evidence="2">
    <location>
        <begin position="74"/>
        <end position="151"/>
    </location>
</feature>
<evidence type="ECO:0000313" key="4">
    <source>
        <dbReference type="EMBL" id="ABE61702.1"/>
    </source>
</evidence>
<evidence type="ECO:0000256" key="1">
    <source>
        <dbReference type="SAM" id="MobiDB-lite"/>
    </source>
</evidence>
<dbReference type="Pfam" id="PF13699">
    <property type="entry name" value="eCIS_core"/>
    <property type="match status" value="1"/>
</dbReference>
<dbReference type="KEGG" id="nha:Nham_0826"/>
<evidence type="ECO:0000259" key="3">
    <source>
        <dbReference type="Pfam" id="PF15500"/>
    </source>
</evidence>
<dbReference type="Proteomes" id="UP000001953">
    <property type="component" value="Chromosome"/>
</dbReference>
<feature type="region of interest" description="Disordered" evidence="1">
    <location>
        <begin position="475"/>
        <end position="580"/>
    </location>
</feature>
<evidence type="ECO:0000259" key="2">
    <source>
        <dbReference type="Pfam" id="PF13699"/>
    </source>
</evidence>
<dbReference type="InterPro" id="IPR025295">
    <property type="entry name" value="eCIS_core_dom"/>
</dbReference>
<dbReference type="STRING" id="323097.Nham_0826"/>
<sequence length="896" mass="94062">MSARAYARYQPAAALVPSPVTLQRSCACEENGESCARCQAKRKTLQRSATGTGYAPSMAMPAAVGDVLRSSGAPLPSETRAEMEGSFGRDFSDVRIHADGLARRSAEAVDANAYTVGQHVVLGDSAPDLGGAAGHRLLGHELAHVVQQSRGGVTAGIDPDPGLETEAQRAGDAVAANGPVQVAGGAGPDLQRDAKSDAQANTNAEADGPYLDDPDLLAMGYRAGDYAYVSEGTTVDNVPVKMDERSYSYGREQDVGVEDAQKIFRAAMKNRYGVTPVAIDGEVAMVQGAGAEDQGEIIGNEIIVMHDLATEAEVTRRAGTSNPQTFETFSRQYEKEKHTSEGVVKAFFEYRNAYSDELRAGYKRIDAAAGVANFSAKVVIAMIAGGGDPIAVFAPAIAGKGAEYSAKALGVNDEIAEGIGGLVETAVGMGNPAKMTTAQAIAPLVGMGAEKLATSLGVSKEDASLIGQGATLATGHAGSMGRKGPSTGDAFRASLHGPAGEAPSARLPAGNTSAAGTETKAPVVRPPAGEPLTTKAVTTTEKTPAATGVETKASVTRPHGEEPLPAKTTAAPATSPPKVDETAAAIEPNEATARKPADDGHDAVVTPEGVGRCSPAPCPVIQVEYQKEMGDNPDLKQWNDEVQGLRQTDPQRAADEAASLIRACEAARNNAGRAPVEDYVRRRDAEIPADGTPAARRPGAPLPQGYADDAIARLDDPDAWSLHIGQKRAEKIQSGERDFILDQPVTRGDIDEPLAVGAPDIKPQRAFARAEDPHNRQFLDPATNRSTKYLGTDPRDIARNRQKLDPVSLKTNPDALFSRRFDEITEMATIFETARSSITNKNELTPTGLKNAINRKISTIIKEGESVEALTVRDALVSRGFTFRQGQGWVAGTGQP</sequence>
<evidence type="ECO:0000313" key="5">
    <source>
        <dbReference type="Proteomes" id="UP000001953"/>
    </source>
</evidence>
<accession>Q1QPZ5</accession>
<dbReference type="eggNOG" id="COG3266">
    <property type="taxonomic scope" value="Bacteria"/>
</dbReference>
<feature type="region of interest" description="Disordered" evidence="1">
    <location>
        <begin position="686"/>
        <end position="707"/>
    </location>
</feature>
<feature type="domain" description="Putative RNase-like toxin toxin1" evidence="3">
    <location>
        <begin position="586"/>
        <end position="681"/>
    </location>
</feature>
<name>Q1QPZ5_NITHX</name>
<organism evidence="4 5">
    <name type="scientific">Nitrobacter hamburgensis (strain DSM 10229 / NCIMB 13809 / X14)</name>
    <dbReference type="NCBI Taxonomy" id="323097"/>
    <lineage>
        <taxon>Bacteria</taxon>
        <taxon>Pseudomonadati</taxon>
        <taxon>Pseudomonadota</taxon>
        <taxon>Alphaproteobacteria</taxon>
        <taxon>Hyphomicrobiales</taxon>
        <taxon>Nitrobacteraceae</taxon>
        <taxon>Nitrobacter</taxon>
    </lineage>
</organism>
<keyword evidence="5" id="KW-1185">Reference proteome</keyword>
<protein>
    <recommendedName>
        <fullName evidence="6">DUF4157 domain-containing protein</fullName>
    </recommendedName>
</protein>
<proteinExistence type="predicted"/>
<dbReference type="AlphaFoldDB" id="Q1QPZ5"/>
<dbReference type="InterPro" id="IPR029137">
    <property type="entry name" value="Ntox1"/>
</dbReference>
<feature type="compositionally biased region" description="Low complexity" evidence="1">
    <location>
        <begin position="533"/>
        <end position="547"/>
    </location>
</feature>
<dbReference type="Pfam" id="PF15500">
    <property type="entry name" value="Ntox1"/>
    <property type="match status" value="1"/>
</dbReference>
<evidence type="ECO:0008006" key="6">
    <source>
        <dbReference type="Google" id="ProtNLM"/>
    </source>
</evidence>
<dbReference type="OrthoDB" id="7387101at2"/>
<gene>
    <name evidence="4" type="ordered locus">Nham_0826</name>
</gene>
<dbReference type="HOGENOM" id="CLU_322841_0_0_5"/>
<dbReference type="RefSeq" id="WP_011509403.1">
    <property type="nucleotide sequence ID" value="NC_007964.1"/>
</dbReference>
<feature type="region of interest" description="Disordered" evidence="1">
    <location>
        <begin position="180"/>
        <end position="211"/>
    </location>
</feature>
<feature type="compositionally biased region" description="Low complexity" evidence="1">
    <location>
        <begin position="565"/>
        <end position="577"/>
    </location>
</feature>
<reference evidence="4 5" key="1">
    <citation type="submission" date="2006-03" db="EMBL/GenBank/DDBJ databases">
        <title>Complete sequence of chromosome of Nitrobacter hamburgensis X14.</title>
        <authorList>
            <consortium name="US DOE Joint Genome Institute"/>
            <person name="Copeland A."/>
            <person name="Lucas S."/>
            <person name="Lapidus A."/>
            <person name="Barry K."/>
            <person name="Detter J.C."/>
            <person name="Glavina del Rio T."/>
            <person name="Hammon N."/>
            <person name="Israni S."/>
            <person name="Dalin E."/>
            <person name="Tice H."/>
            <person name="Pitluck S."/>
            <person name="Chain P."/>
            <person name="Malfatti S."/>
            <person name="Shin M."/>
            <person name="Vergez L."/>
            <person name="Schmutz J."/>
            <person name="Larimer F."/>
            <person name="Land M."/>
            <person name="Hauser L."/>
            <person name="Kyrpides N."/>
            <person name="Ivanova N."/>
            <person name="Ward B."/>
            <person name="Arp D."/>
            <person name="Klotz M."/>
            <person name="Stein L."/>
            <person name="O'Mullan G."/>
            <person name="Starkenburg S."/>
            <person name="Sayavedra L."/>
            <person name="Poret-Peterson A.T."/>
            <person name="Gentry M.E."/>
            <person name="Bruce D."/>
            <person name="Richardson P."/>
        </authorList>
    </citation>
    <scope>NUCLEOTIDE SEQUENCE [LARGE SCALE GENOMIC DNA]</scope>
    <source>
        <strain evidence="5">DSM 10229 / NCIMB 13809 / X14</strain>
    </source>
</reference>
<dbReference type="EMBL" id="CP000319">
    <property type="protein sequence ID" value="ABE61702.1"/>
    <property type="molecule type" value="Genomic_DNA"/>
</dbReference>